<dbReference type="EMBL" id="CAKXZT010000136">
    <property type="protein sequence ID" value="CAH2404153.1"/>
    <property type="molecule type" value="Genomic_DNA"/>
</dbReference>
<comment type="caution">
    <text evidence="1">The sequence shown here is derived from an EMBL/GenBank/DDBJ whole genome shotgun (WGS) entry which is preliminary data.</text>
</comment>
<gene>
    <name evidence="1" type="ORF">MES5069_400139</name>
</gene>
<accession>A0ABN8K473</accession>
<protein>
    <recommendedName>
        <fullName evidence="3">Short-chain dehydrogenase</fullName>
    </recommendedName>
</protein>
<dbReference type="Gene3D" id="3.40.50.720">
    <property type="entry name" value="NAD(P)-binding Rossmann-like Domain"/>
    <property type="match status" value="1"/>
</dbReference>
<dbReference type="Proteomes" id="UP001153050">
    <property type="component" value="Unassembled WGS sequence"/>
</dbReference>
<keyword evidence="2" id="KW-1185">Reference proteome</keyword>
<sequence length="39" mass="3969">MMLNDFDGKVILVTGAGSGIGREAALAFAARGVLFSAQI</sequence>
<evidence type="ECO:0000313" key="2">
    <source>
        <dbReference type="Proteomes" id="UP001153050"/>
    </source>
</evidence>
<evidence type="ECO:0008006" key="3">
    <source>
        <dbReference type="Google" id="ProtNLM"/>
    </source>
</evidence>
<organism evidence="1 2">
    <name type="scientific">Mesorhizobium escarrei</name>
    <dbReference type="NCBI Taxonomy" id="666018"/>
    <lineage>
        <taxon>Bacteria</taxon>
        <taxon>Pseudomonadati</taxon>
        <taxon>Pseudomonadota</taxon>
        <taxon>Alphaproteobacteria</taxon>
        <taxon>Hyphomicrobiales</taxon>
        <taxon>Phyllobacteriaceae</taxon>
        <taxon>Mesorhizobium</taxon>
    </lineage>
</organism>
<dbReference type="InterPro" id="IPR036291">
    <property type="entry name" value="NAD(P)-bd_dom_sf"/>
</dbReference>
<dbReference type="SUPFAM" id="SSF51735">
    <property type="entry name" value="NAD(P)-binding Rossmann-fold domains"/>
    <property type="match status" value="1"/>
</dbReference>
<reference evidence="1 2" key="1">
    <citation type="submission" date="2022-03" db="EMBL/GenBank/DDBJ databases">
        <authorList>
            <person name="Brunel B."/>
        </authorList>
    </citation>
    <scope>NUCLEOTIDE SEQUENCE [LARGE SCALE GENOMIC DNA]</scope>
    <source>
        <strain evidence="1">STM5069sample</strain>
    </source>
</reference>
<evidence type="ECO:0000313" key="1">
    <source>
        <dbReference type="EMBL" id="CAH2404153.1"/>
    </source>
</evidence>
<name>A0ABN8K473_9HYPH</name>
<proteinExistence type="predicted"/>